<evidence type="ECO:0000256" key="1">
    <source>
        <dbReference type="ARBA" id="ARBA00023015"/>
    </source>
</evidence>
<feature type="domain" description="HTH tetR-type" evidence="5">
    <location>
        <begin position="19"/>
        <end position="79"/>
    </location>
</feature>
<evidence type="ECO:0000256" key="2">
    <source>
        <dbReference type="ARBA" id="ARBA00023125"/>
    </source>
</evidence>
<dbReference type="RefSeq" id="WP_311662357.1">
    <property type="nucleotide sequence ID" value="NZ_JAVRHT010000007.1"/>
</dbReference>
<dbReference type="SUPFAM" id="SSF48498">
    <property type="entry name" value="Tetracyclin repressor-like, C-terminal domain"/>
    <property type="match status" value="1"/>
</dbReference>
<dbReference type="PROSITE" id="PS50977">
    <property type="entry name" value="HTH_TETR_2"/>
    <property type="match status" value="1"/>
</dbReference>
<dbReference type="InterPro" id="IPR001647">
    <property type="entry name" value="HTH_TetR"/>
</dbReference>
<accession>A0ABU3BP03</accession>
<name>A0ABU3BP03_9BACT</name>
<dbReference type="PRINTS" id="PR00455">
    <property type="entry name" value="HTHTETR"/>
</dbReference>
<keyword evidence="7" id="KW-1185">Reference proteome</keyword>
<evidence type="ECO:0000313" key="6">
    <source>
        <dbReference type="EMBL" id="MDT0631018.1"/>
    </source>
</evidence>
<keyword evidence="2 4" id="KW-0238">DNA-binding</keyword>
<keyword evidence="1" id="KW-0805">Transcription regulation</keyword>
<dbReference type="Pfam" id="PF00440">
    <property type="entry name" value="TetR_N"/>
    <property type="match status" value="1"/>
</dbReference>
<keyword evidence="3" id="KW-0804">Transcription</keyword>
<dbReference type="Proteomes" id="UP001267426">
    <property type="component" value="Unassembled WGS sequence"/>
</dbReference>
<evidence type="ECO:0000256" key="4">
    <source>
        <dbReference type="PROSITE-ProRule" id="PRU00335"/>
    </source>
</evidence>
<feature type="DNA-binding region" description="H-T-H motif" evidence="4">
    <location>
        <begin position="42"/>
        <end position="61"/>
    </location>
</feature>
<dbReference type="InterPro" id="IPR036271">
    <property type="entry name" value="Tet_transcr_reg_TetR-rel_C_sf"/>
</dbReference>
<dbReference type="PANTHER" id="PTHR30055">
    <property type="entry name" value="HTH-TYPE TRANSCRIPTIONAL REGULATOR RUTR"/>
    <property type="match status" value="1"/>
</dbReference>
<reference evidence="6 7" key="1">
    <citation type="submission" date="2023-09" db="EMBL/GenBank/DDBJ databases">
        <authorList>
            <person name="Rey-Velasco X."/>
        </authorList>
    </citation>
    <scope>NUCLEOTIDE SEQUENCE [LARGE SCALE GENOMIC DNA]</scope>
    <source>
        <strain evidence="6 7">F394</strain>
    </source>
</reference>
<dbReference type="EMBL" id="JAVRHT010000007">
    <property type="protein sequence ID" value="MDT0631018.1"/>
    <property type="molecule type" value="Genomic_DNA"/>
</dbReference>
<sequence>MPTSTPPAPTLGRRERERLLRRAAMLDAALAVFAENGYAGASVDEIAERAEFGKGTIYNYFPGGKDELFLTLFEERVVGWLHEVVARSFPDDADLSTPPAARAAFRGFIGALLRQFSESREALLMFMKEGYRTRLDVEHEAAFSQHFLSVIEAVARPIEVAVAAGALRPLPARTVAHVLMGNVRGYLMAEVDAECDPSGTFEPAPFGSSSEAAEFLTTVLFDGLLAP</sequence>
<evidence type="ECO:0000259" key="5">
    <source>
        <dbReference type="PROSITE" id="PS50977"/>
    </source>
</evidence>
<dbReference type="InterPro" id="IPR009057">
    <property type="entry name" value="Homeodomain-like_sf"/>
</dbReference>
<proteinExistence type="predicted"/>
<dbReference type="InterPro" id="IPR050109">
    <property type="entry name" value="HTH-type_TetR-like_transc_reg"/>
</dbReference>
<comment type="caution">
    <text evidence="6">The sequence shown here is derived from an EMBL/GenBank/DDBJ whole genome shotgun (WGS) entry which is preliminary data.</text>
</comment>
<dbReference type="Gene3D" id="1.10.357.10">
    <property type="entry name" value="Tetracycline Repressor, domain 2"/>
    <property type="match status" value="1"/>
</dbReference>
<dbReference type="Gene3D" id="1.10.10.60">
    <property type="entry name" value="Homeodomain-like"/>
    <property type="match status" value="1"/>
</dbReference>
<dbReference type="SUPFAM" id="SSF46689">
    <property type="entry name" value="Homeodomain-like"/>
    <property type="match status" value="1"/>
</dbReference>
<evidence type="ECO:0000313" key="7">
    <source>
        <dbReference type="Proteomes" id="UP001267426"/>
    </source>
</evidence>
<evidence type="ECO:0000256" key="3">
    <source>
        <dbReference type="ARBA" id="ARBA00023163"/>
    </source>
</evidence>
<protein>
    <submittedName>
        <fullName evidence="6">TetR/AcrR family transcriptional regulator</fullName>
    </submittedName>
</protein>
<organism evidence="6 7">
    <name type="scientific">Rubrivirga litoralis</name>
    <dbReference type="NCBI Taxonomy" id="3075598"/>
    <lineage>
        <taxon>Bacteria</taxon>
        <taxon>Pseudomonadati</taxon>
        <taxon>Rhodothermota</taxon>
        <taxon>Rhodothermia</taxon>
        <taxon>Rhodothermales</taxon>
        <taxon>Rubricoccaceae</taxon>
        <taxon>Rubrivirga</taxon>
    </lineage>
</organism>
<gene>
    <name evidence="6" type="ORF">RM540_04580</name>
</gene>
<dbReference type="PANTHER" id="PTHR30055:SF234">
    <property type="entry name" value="HTH-TYPE TRANSCRIPTIONAL REGULATOR BETI"/>
    <property type="match status" value="1"/>
</dbReference>